<keyword evidence="2" id="KW-0808">Transferase</keyword>
<evidence type="ECO:0000313" key="9">
    <source>
        <dbReference type="EMBL" id="AGX86434.1"/>
    </source>
</evidence>
<dbReference type="PATRIC" id="fig|946483.4.peg.310"/>
<dbReference type="SUPFAM" id="SSF52374">
    <property type="entry name" value="Nucleotidylyl transferase"/>
    <property type="match status" value="1"/>
</dbReference>
<dbReference type="PANTHER" id="PTHR43793">
    <property type="entry name" value="FAD SYNTHASE"/>
    <property type="match status" value="1"/>
</dbReference>
<evidence type="ECO:0000256" key="6">
    <source>
        <dbReference type="ARBA" id="ARBA00023277"/>
    </source>
</evidence>
<dbReference type="OrthoDB" id="9795543at2"/>
<proteinExistence type="predicted"/>
<dbReference type="NCBIfam" id="TIGR00125">
    <property type="entry name" value="cyt_tran_rel"/>
    <property type="match status" value="1"/>
</dbReference>
<dbReference type="GO" id="GO:0016773">
    <property type="term" value="F:phosphotransferase activity, alcohol group as acceptor"/>
    <property type="evidence" value="ECO:0007669"/>
    <property type="project" value="InterPro"/>
</dbReference>
<dbReference type="KEGG" id="cbx:Cenrod_0310"/>
<dbReference type="EC" id="2.7.7.70" evidence="1"/>
<evidence type="ECO:0000313" key="10">
    <source>
        <dbReference type="Proteomes" id="UP000017184"/>
    </source>
</evidence>
<dbReference type="RefSeq" id="WP_022771255.1">
    <property type="nucleotide sequence ID" value="NC_022576.1"/>
</dbReference>
<dbReference type="GO" id="GO:0016779">
    <property type="term" value="F:nucleotidyltransferase activity"/>
    <property type="evidence" value="ECO:0007669"/>
    <property type="project" value="UniProtKB-KW"/>
</dbReference>
<gene>
    <name evidence="9" type="ORF">Cenrod_0310</name>
</gene>
<keyword evidence="10" id="KW-1185">Reference proteome</keyword>
<keyword evidence="4" id="KW-0547">Nucleotide-binding</keyword>
<evidence type="ECO:0000259" key="8">
    <source>
        <dbReference type="Pfam" id="PF01467"/>
    </source>
</evidence>
<reference evidence="9 10" key="1">
    <citation type="journal article" date="2013" name="Genome Biol.">
        <title>Genomic analysis reveals key aspects of prokaryotic symbiosis in the phototrophic consortium "Chlorochromatium aggregatum".</title>
        <authorList>
            <person name="Liu Z."/>
            <person name="Muller J."/>
            <person name="Li T."/>
            <person name="Alvey R.M."/>
            <person name="Vogl K."/>
            <person name="Frigaard N.U."/>
            <person name="Rockwell N.C."/>
            <person name="Boyd E.S."/>
            <person name="Tomsho L.P."/>
            <person name="Schuster S.C."/>
            <person name="Henke P."/>
            <person name="Rohde M."/>
            <person name="Overmann J."/>
            <person name="Bryant D.A."/>
        </authorList>
    </citation>
    <scope>NUCLEOTIDE SEQUENCE [LARGE SCALE GENOMIC DNA]</scope>
    <source>
        <strain evidence="9">CR</strain>
    </source>
</reference>
<evidence type="ECO:0000256" key="4">
    <source>
        <dbReference type="ARBA" id="ARBA00022741"/>
    </source>
</evidence>
<evidence type="ECO:0000256" key="3">
    <source>
        <dbReference type="ARBA" id="ARBA00022695"/>
    </source>
</evidence>
<feature type="domain" description="Cytidyltransferase-like" evidence="8">
    <location>
        <begin position="40"/>
        <end position="136"/>
    </location>
</feature>
<dbReference type="eggNOG" id="COG0615">
    <property type="taxonomic scope" value="Bacteria"/>
</dbReference>
<dbReference type="PANTHER" id="PTHR43793:SF2">
    <property type="entry name" value="BIFUNCTIONAL PROTEIN HLDE"/>
    <property type="match status" value="1"/>
</dbReference>
<dbReference type="InterPro" id="IPR014729">
    <property type="entry name" value="Rossmann-like_a/b/a_fold"/>
</dbReference>
<dbReference type="InterPro" id="IPR050385">
    <property type="entry name" value="Archaeal_FAD_synthase"/>
</dbReference>
<name>U5N8E0_9BURK</name>
<evidence type="ECO:0000256" key="7">
    <source>
        <dbReference type="ARBA" id="ARBA00047428"/>
    </source>
</evidence>
<keyword evidence="5" id="KW-0067">ATP-binding</keyword>
<keyword evidence="6" id="KW-0119">Carbohydrate metabolism</keyword>
<organism evidence="9 10">
    <name type="scientific">Candidatus Symbiobacter mobilis CR</name>
    <dbReference type="NCBI Taxonomy" id="946483"/>
    <lineage>
        <taxon>Bacteria</taxon>
        <taxon>Pseudomonadati</taxon>
        <taxon>Pseudomonadota</taxon>
        <taxon>Betaproteobacteria</taxon>
        <taxon>Burkholderiales</taxon>
        <taxon>Comamonadaceae</taxon>
    </lineage>
</organism>
<accession>U5N8E0</accession>
<dbReference type="Proteomes" id="UP000017184">
    <property type="component" value="Chromosome"/>
</dbReference>
<dbReference type="GO" id="GO:0005524">
    <property type="term" value="F:ATP binding"/>
    <property type="evidence" value="ECO:0007669"/>
    <property type="project" value="UniProtKB-KW"/>
</dbReference>
<sequence>MRELPFFCPSPATTPDYLDKLCTRDTLPIRLPRLARPLVFTNGVFDILHRGHVQYLAQAHSLGQSLLVALNTDASVRRLGKGADRPLHAERDRAEVIAALASTDLVTWFDEDTPLALLELVRPEIYVKGGDYDVETLPETPLVRSWGGTALTVPFVTGYSTTTLVQRIRAATQG</sequence>
<evidence type="ECO:0000256" key="5">
    <source>
        <dbReference type="ARBA" id="ARBA00022840"/>
    </source>
</evidence>
<dbReference type="Pfam" id="PF01467">
    <property type="entry name" value="CTP_transf_like"/>
    <property type="match status" value="1"/>
</dbReference>
<dbReference type="NCBIfam" id="TIGR02199">
    <property type="entry name" value="rfaE_dom_II"/>
    <property type="match status" value="1"/>
</dbReference>
<dbReference type="Gene3D" id="3.40.50.620">
    <property type="entry name" value="HUPs"/>
    <property type="match status" value="1"/>
</dbReference>
<comment type="catalytic activity">
    <reaction evidence="7">
        <text>D-glycero-beta-D-manno-heptose 1-phosphate + ATP + H(+) = ADP-D-glycero-beta-D-manno-heptose + diphosphate</text>
        <dbReference type="Rhea" id="RHEA:27465"/>
        <dbReference type="ChEBI" id="CHEBI:15378"/>
        <dbReference type="ChEBI" id="CHEBI:30616"/>
        <dbReference type="ChEBI" id="CHEBI:33019"/>
        <dbReference type="ChEBI" id="CHEBI:59967"/>
        <dbReference type="ChEBI" id="CHEBI:61593"/>
        <dbReference type="EC" id="2.7.7.70"/>
    </reaction>
</comment>
<dbReference type="AlphaFoldDB" id="U5N8E0"/>
<dbReference type="HOGENOM" id="CLU_034585_2_0_4"/>
<dbReference type="STRING" id="946483.Cenrod_0310"/>
<keyword evidence="3" id="KW-0548">Nucleotidyltransferase</keyword>
<dbReference type="EMBL" id="CP004885">
    <property type="protein sequence ID" value="AGX86434.1"/>
    <property type="molecule type" value="Genomic_DNA"/>
</dbReference>
<evidence type="ECO:0000256" key="2">
    <source>
        <dbReference type="ARBA" id="ARBA00022679"/>
    </source>
</evidence>
<dbReference type="InterPro" id="IPR004821">
    <property type="entry name" value="Cyt_trans-like"/>
</dbReference>
<dbReference type="InterPro" id="IPR011914">
    <property type="entry name" value="RfaE_dom_II"/>
</dbReference>
<dbReference type="GO" id="GO:0005975">
    <property type="term" value="P:carbohydrate metabolic process"/>
    <property type="evidence" value="ECO:0007669"/>
    <property type="project" value="InterPro"/>
</dbReference>
<evidence type="ECO:0000256" key="1">
    <source>
        <dbReference type="ARBA" id="ARBA00012519"/>
    </source>
</evidence>
<protein>
    <recommendedName>
        <fullName evidence="1">D-glycero-beta-D-manno-heptose 1-phosphate adenylyltransferase</fullName>
        <ecNumber evidence="1">2.7.7.70</ecNumber>
    </recommendedName>
</protein>